<dbReference type="InterPro" id="IPR050491">
    <property type="entry name" value="AmpC-like"/>
</dbReference>
<dbReference type="EMBL" id="KE721051">
    <property type="protein sequence ID" value="ERF72728.1"/>
    <property type="molecule type" value="Genomic_DNA"/>
</dbReference>
<keyword evidence="2" id="KW-0732">Signal</keyword>
<feature type="domain" description="Beta-lactamase-related" evidence="3">
    <location>
        <begin position="293"/>
        <end position="619"/>
    </location>
</feature>
<accession>U1GKK5</accession>
<dbReference type="PANTHER" id="PTHR46825">
    <property type="entry name" value="D-ALANYL-D-ALANINE-CARBOXYPEPTIDASE/ENDOPEPTIDASE AMPH"/>
    <property type="match status" value="1"/>
</dbReference>
<organism evidence="4 5">
    <name type="scientific">Endocarpon pusillum (strain Z07020 / HMAS-L-300199)</name>
    <name type="common">Lichen-forming fungus</name>
    <dbReference type="NCBI Taxonomy" id="1263415"/>
    <lineage>
        <taxon>Eukaryota</taxon>
        <taxon>Fungi</taxon>
        <taxon>Dikarya</taxon>
        <taxon>Ascomycota</taxon>
        <taxon>Pezizomycotina</taxon>
        <taxon>Eurotiomycetes</taxon>
        <taxon>Chaetothyriomycetidae</taxon>
        <taxon>Verrucariales</taxon>
        <taxon>Verrucariaceae</taxon>
        <taxon>Endocarpon</taxon>
    </lineage>
</organism>
<dbReference type="Gene3D" id="3.40.710.10">
    <property type="entry name" value="DD-peptidase/beta-lactamase superfamily"/>
    <property type="match status" value="1"/>
</dbReference>
<evidence type="ECO:0000256" key="2">
    <source>
        <dbReference type="SAM" id="SignalP"/>
    </source>
</evidence>
<feature type="chain" id="PRO_5004612519" description="Beta-lactamase-related domain-containing protein" evidence="2">
    <location>
        <begin position="20"/>
        <end position="645"/>
    </location>
</feature>
<dbReference type="InterPro" id="IPR001466">
    <property type="entry name" value="Beta-lactam-related"/>
</dbReference>
<gene>
    <name evidence="4" type="ORF">EPUS_04781</name>
</gene>
<sequence>MPQLWILTLLLSFITAAVAATQPGWYTYHGLTSQEYQSKHDELVAQSFRPTYISGYTVRNKELYTCVFEKIEGPRWISSHNITGPEYDSEFDKKVNQGYRLVFVNGYAGRDGLDKYSWVWEMRSSPSWVSYAGIGRTRYEAEYSKRLADGYRLTHLSGFEDYPGGEARFAAIWEKSPGPKSVSKVDMTTTTFERENERLSTSGYSLDVISAYEIKGALQYAAIWLLKSEVDGLPQLSKWGLTSEEYHQQYRNNRFQGYRARTVLGYPISRGDGARYAYIYVNQVMKRRDLLEIDRLIKDFTTKYSVPGISLAITRNESLVFAKGAGFSDRKKKTLVHPDNLFRVASVSKTMTAIAIFTLIDKNKIKLDSKVFGENAILGTRYGSNKAYSEVMRNISVQHLLEHTSGYSYNVTNGEETDPTYQQLDLGVDQLISSIMDNRRLLRNTPPGSKFFYSNFGYMLLGRIIEQVSGQKYSDYVRENVFRRAGVTKMKLAASEEADRADDEVTYYPGPNNGAVYGKARINIERRDSAGGWIARPIDLLSILTRVDFLPAKEDNILSAKSQTEMYDSSTVPGSSYARGWRVNRAERWHTGSREGTNATLTGRTDGIAYAVVINTRTDGPQSLGELMDSIVAAVGNRWPDHDLF</sequence>
<keyword evidence="5" id="KW-1185">Reference proteome</keyword>
<dbReference type="PANTHER" id="PTHR46825:SF9">
    <property type="entry name" value="BETA-LACTAMASE-RELATED DOMAIN-CONTAINING PROTEIN"/>
    <property type="match status" value="1"/>
</dbReference>
<dbReference type="Pfam" id="PF00144">
    <property type="entry name" value="Beta-lactamase"/>
    <property type="match status" value="1"/>
</dbReference>
<dbReference type="HOGENOM" id="CLU_424531_0_0_1"/>
<dbReference type="RefSeq" id="XP_007801616.1">
    <property type="nucleotide sequence ID" value="XM_007803425.1"/>
</dbReference>
<reference evidence="5" key="1">
    <citation type="journal article" date="2014" name="BMC Genomics">
        <title>Genome characteristics reveal the impact of lichenization on lichen-forming fungus Endocarpon pusillum Hedwig (Verrucariales, Ascomycota).</title>
        <authorList>
            <person name="Wang Y.-Y."/>
            <person name="Liu B."/>
            <person name="Zhang X.-Y."/>
            <person name="Zhou Q.-M."/>
            <person name="Zhang T."/>
            <person name="Li H."/>
            <person name="Yu Y.-F."/>
            <person name="Zhang X.-L."/>
            <person name="Hao X.-Y."/>
            <person name="Wang M."/>
            <person name="Wang L."/>
            <person name="Wei J.-C."/>
        </authorList>
    </citation>
    <scope>NUCLEOTIDE SEQUENCE [LARGE SCALE GENOMIC DNA]</scope>
    <source>
        <strain evidence="5">Z07020 / HMAS-L-300199</strain>
    </source>
</reference>
<evidence type="ECO:0000313" key="5">
    <source>
        <dbReference type="Proteomes" id="UP000019373"/>
    </source>
</evidence>
<proteinExistence type="inferred from homology"/>
<name>U1GKK5_ENDPU</name>
<dbReference type="eggNOG" id="ENOG502SMWB">
    <property type="taxonomic scope" value="Eukaryota"/>
</dbReference>
<dbReference type="SUPFAM" id="SSF56601">
    <property type="entry name" value="beta-lactamase/transpeptidase-like"/>
    <property type="match status" value="1"/>
</dbReference>
<dbReference type="InterPro" id="IPR012338">
    <property type="entry name" value="Beta-lactam/transpept-like"/>
</dbReference>
<evidence type="ECO:0000313" key="4">
    <source>
        <dbReference type="EMBL" id="ERF72728.1"/>
    </source>
</evidence>
<dbReference type="Pfam" id="PF17660">
    <property type="entry name" value="BTRD1"/>
    <property type="match status" value="5"/>
</dbReference>
<protein>
    <recommendedName>
        <fullName evidence="3">Beta-lactamase-related domain-containing protein</fullName>
    </recommendedName>
</protein>
<comment type="similarity">
    <text evidence="1">Belongs to the peptidase S12 family.</text>
</comment>
<dbReference type="AlphaFoldDB" id="U1GKK5"/>
<dbReference type="GeneID" id="19239735"/>
<evidence type="ECO:0000259" key="3">
    <source>
        <dbReference type="Pfam" id="PF00144"/>
    </source>
</evidence>
<feature type="signal peptide" evidence="2">
    <location>
        <begin position="1"/>
        <end position="19"/>
    </location>
</feature>
<dbReference type="InterPro" id="IPR049511">
    <property type="entry name" value="PGH-like_rpt"/>
</dbReference>
<dbReference type="Proteomes" id="UP000019373">
    <property type="component" value="Unassembled WGS sequence"/>
</dbReference>
<evidence type="ECO:0000256" key="1">
    <source>
        <dbReference type="ARBA" id="ARBA00038215"/>
    </source>
</evidence>
<dbReference type="OrthoDB" id="5946976at2759"/>